<feature type="region of interest" description="Disordered" evidence="1">
    <location>
        <begin position="287"/>
        <end position="313"/>
    </location>
</feature>
<gene>
    <name evidence="2" type="ORF">CTHT_0022110</name>
</gene>
<dbReference type="AlphaFoldDB" id="G0S407"/>
<feature type="region of interest" description="Disordered" evidence="1">
    <location>
        <begin position="53"/>
        <end position="96"/>
    </location>
</feature>
<dbReference type="eggNOG" id="ENOG502S3JP">
    <property type="taxonomic scope" value="Eukaryota"/>
</dbReference>
<sequence>MGRWSYLDSDEERLPVGMVRVGYDADTQTYTYRDLNGTYWTGAPGARYGELHRIPSRKTRPSQSNRTSPVSNTNIWVDTARDRDDRSPTNKDSTIATTNALSTDYTYDYTEKWTQSLSPVSPSHSPQVPTMTQTPSTLSPTVAATPAPPPHSGADYPLPASPTTHRPLFKAPSPELHHPRPIKRTGSTLARLARFLSTASNASSSPGSRTGSLRRRATVAEKCISRSGNATTSPIPTPNLAAAVSEKPPQELHTPAYGYGHAQGYGHGYFDTKQGLARSQTLRVPLQLKETGPGPGPGPGPETGTGNVSPAVTRATTFDEILAGIEKDKLEAQKKEKKRK</sequence>
<protein>
    <submittedName>
        <fullName evidence="2">Uncharacterized protein</fullName>
    </submittedName>
</protein>
<feature type="compositionally biased region" description="Polar residues" evidence="1">
    <location>
        <begin position="61"/>
        <end position="76"/>
    </location>
</feature>
<dbReference type="RefSeq" id="XP_006692679.1">
    <property type="nucleotide sequence ID" value="XM_006692616.1"/>
</dbReference>
<evidence type="ECO:0000313" key="2">
    <source>
        <dbReference type="EMBL" id="EGS20383.1"/>
    </source>
</evidence>
<evidence type="ECO:0000256" key="1">
    <source>
        <dbReference type="SAM" id="MobiDB-lite"/>
    </source>
</evidence>
<feature type="region of interest" description="Disordered" evidence="1">
    <location>
        <begin position="116"/>
        <end position="186"/>
    </location>
</feature>
<dbReference type="OrthoDB" id="2107166at2759"/>
<keyword evidence="3" id="KW-1185">Reference proteome</keyword>
<dbReference type="GeneID" id="18256249"/>
<feature type="compositionally biased region" description="Low complexity" evidence="1">
    <location>
        <begin position="198"/>
        <end position="211"/>
    </location>
</feature>
<dbReference type="HOGENOM" id="CLU_894824_0_0_1"/>
<name>G0S407_CHATD</name>
<proteinExistence type="predicted"/>
<accession>G0S407</accession>
<dbReference type="KEGG" id="cthr:CTHT_0022110"/>
<dbReference type="Proteomes" id="UP000008066">
    <property type="component" value="Unassembled WGS sequence"/>
</dbReference>
<feature type="region of interest" description="Disordered" evidence="1">
    <location>
        <begin position="198"/>
        <end position="217"/>
    </location>
</feature>
<evidence type="ECO:0000313" key="3">
    <source>
        <dbReference type="Proteomes" id="UP000008066"/>
    </source>
</evidence>
<organism evidence="3">
    <name type="scientific">Chaetomium thermophilum (strain DSM 1495 / CBS 144.50 / IMI 039719)</name>
    <name type="common">Thermochaetoides thermophila</name>
    <dbReference type="NCBI Taxonomy" id="759272"/>
    <lineage>
        <taxon>Eukaryota</taxon>
        <taxon>Fungi</taxon>
        <taxon>Dikarya</taxon>
        <taxon>Ascomycota</taxon>
        <taxon>Pezizomycotina</taxon>
        <taxon>Sordariomycetes</taxon>
        <taxon>Sordariomycetidae</taxon>
        <taxon>Sordariales</taxon>
        <taxon>Chaetomiaceae</taxon>
        <taxon>Thermochaetoides</taxon>
    </lineage>
</organism>
<feature type="compositionally biased region" description="Low complexity" evidence="1">
    <location>
        <begin position="116"/>
        <end position="145"/>
    </location>
</feature>
<feature type="compositionally biased region" description="Basic and acidic residues" evidence="1">
    <location>
        <begin position="79"/>
        <end position="89"/>
    </location>
</feature>
<reference evidence="2 3" key="1">
    <citation type="journal article" date="2011" name="Cell">
        <title>Insight into structure and assembly of the nuclear pore complex by utilizing the genome of a eukaryotic thermophile.</title>
        <authorList>
            <person name="Amlacher S."/>
            <person name="Sarges P."/>
            <person name="Flemming D."/>
            <person name="van Noort V."/>
            <person name="Kunze R."/>
            <person name="Devos D.P."/>
            <person name="Arumugam M."/>
            <person name="Bork P."/>
            <person name="Hurt E."/>
        </authorList>
    </citation>
    <scope>NUCLEOTIDE SEQUENCE [LARGE SCALE GENOMIC DNA]</scope>
    <source>
        <strain evidence="3">DSM 1495 / CBS 144.50 / IMI 039719</strain>
    </source>
</reference>
<dbReference type="EMBL" id="GL988041">
    <property type="protein sequence ID" value="EGS20383.1"/>
    <property type="molecule type" value="Genomic_DNA"/>
</dbReference>